<dbReference type="InParanoid" id="Q55DI3"/>
<dbReference type="VEuPathDB" id="AmoebaDB:DDB_G0269650"/>
<gene>
    <name evidence="1" type="ORF">DDB_G0269650</name>
</gene>
<dbReference type="GeneID" id="8617099"/>
<keyword evidence="2" id="KW-1185">Reference proteome</keyword>
<proteinExistence type="predicted"/>
<accession>Q55DI3</accession>
<dbReference type="Proteomes" id="UP000002195">
    <property type="component" value="Unassembled WGS sequence"/>
</dbReference>
<dbReference type="AlphaFoldDB" id="Q55DI3"/>
<dbReference type="EMBL" id="AAFI02000005">
    <property type="protein sequence ID" value="EAL72175.1"/>
    <property type="molecule type" value="Genomic_DNA"/>
</dbReference>
<organism evidence="1 2">
    <name type="scientific">Dictyostelium discoideum</name>
    <name type="common">Social amoeba</name>
    <dbReference type="NCBI Taxonomy" id="44689"/>
    <lineage>
        <taxon>Eukaryota</taxon>
        <taxon>Amoebozoa</taxon>
        <taxon>Evosea</taxon>
        <taxon>Eumycetozoa</taxon>
        <taxon>Dictyostelia</taxon>
        <taxon>Dictyosteliales</taxon>
        <taxon>Dictyosteliaceae</taxon>
        <taxon>Dictyostelium</taxon>
    </lineage>
</organism>
<dbReference type="PaxDb" id="44689-DDB0190433"/>
<reference evidence="1 2" key="1">
    <citation type="journal article" date="2005" name="Nature">
        <title>The genome of the social amoeba Dictyostelium discoideum.</title>
        <authorList>
            <consortium name="The Dictyostelium discoideum Sequencing Consortium"/>
            <person name="Eichinger L."/>
            <person name="Pachebat J.A."/>
            <person name="Glockner G."/>
            <person name="Rajandream M.A."/>
            <person name="Sucgang R."/>
            <person name="Berriman M."/>
            <person name="Song J."/>
            <person name="Olsen R."/>
            <person name="Szafranski K."/>
            <person name="Xu Q."/>
            <person name="Tunggal B."/>
            <person name="Kummerfeld S."/>
            <person name="Madera M."/>
            <person name="Konfortov B.A."/>
            <person name="Rivero F."/>
            <person name="Bankier A.T."/>
            <person name="Lehmann R."/>
            <person name="Hamlin N."/>
            <person name="Davies R."/>
            <person name="Gaudet P."/>
            <person name="Fey P."/>
            <person name="Pilcher K."/>
            <person name="Chen G."/>
            <person name="Saunders D."/>
            <person name="Sodergren E."/>
            <person name="Davis P."/>
            <person name="Kerhornou A."/>
            <person name="Nie X."/>
            <person name="Hall N."/>
            <person name="Anjard C."/>
            <person name="Hemphill L."/>
            <person name="Bason N."/>
            <person name="Farbrother P."/>
            <person name="Desany B."/>
            <person name="Just E."/>
            <person name="Morio T."/>
            <person name="Rost R."/>
            <person name="Churcher C."/>
            <person name="Cooper J."/>
            <person name="Haydock S."/>
            <person name="van Driessche N."/>
            <person name="Cronin A."/>
            <person name="Goodhead I."/>
            <person name="Muzny D."/>
            <person name="Mourier T."/>
            <person name="Pain A."/>
            <person name="Lu M."/>
            <person name="Harper D."/>
            <person name="Lindsay R."/>
            <person name="Hauser H."/>
            <person name="James K."/>
            <person name="Quiles M."/>
            <person name="Madan Babu M."/>
            <person name="Saito T."/>
            <person name="Buchrieser C."/>
            <person name="Wardroper A."/>
            <person name="Felder M."/>
            <person name="Thangavelu M."/>
            <person name="Johnson D."/>
            <person name="Knights A."/>
            <person name="Loulseged H."/>
            <person name="Mungall K."/>
            <person name="Oliver K."/>
            <person name="Price C."/>
            <person name="Quail M.A."/>
            <person name="Urushihara H."/>
            <person name="Hernandez J."/>
            <person name="Rabbinowitsch E."/>
            <person name="Steffen D."/>
            <person name="Sanders M."/>
            <person name="Ma J."/>
            <person name="Kohara Y."/>
            <person name="Sharp S."/>
            <person name="Simmonds M."/>
            <person name="Spiegler S."/>
            <person name="Tivey A."/>
            <person name="Sugano S."/>
            <person name="White B."/>
            <person name="Walker D."/>
            <person name="Woodward J."/>
            <person name="Winckler T."/>
            <person name="Tanaka Y."/>
            <person name="Shaulsky G."/>
            <person name="Schleicher M."/>
            <person name="Weinstock G."/>
            <person name="Rosenthal A."/>
            <person name="Cox E.C."/>
            <person name="Chisholm R.L."/>
            <person name="Gibbs R."/>
            <person name="Loomis W.F."/>
            <person name="Platzer M."/>
            <person name="Kay R.R."/>
            <person name="Williams J."/>
            <person name="Dear P.H."/>
            <person name="Noegel A.A."/>
            <person name="Barrell B."/>
            <person name="Kuspa A."/>
        </authorList>
    </citation>
    <scope>NUCLEOTIDE SEQUENCE [LARGE SCALE GENOMIC DNA]</scope>
    <source>
        <strain evidence="1 2">AX4</strain>
    </source>
</reference>
<name>Q55DI3_DICDI</name>
<dbReference type="RefSeq" id="XP_646148.1">
    <property type="nucleotide sequence ID" value="XM_641056.1"/>
</dbReference>
<dbReference type="dictyBase" id="DDB_G0269650"/>
<evidence type="ECO:0000313" key="2">
    <source>
        <dbReference type="Proteomes" id="UP000002195"/>
    </source>
</evidence>
<dbReference type="KEGG" id="ddi:DDB_G0269650"/>
<protein>
    <submittedName>
        <fullName evidence="1">Uncharacterized protein</fullName>
    </submittedName>
</protein>
<dbReference type="HOGENOM" id="CLU_3176497_0_0_1"/>
<evidence type="ECO:0000313" key="1">
    <source>
        <dbReference type="EMBL" id="EAL72175.1"/>
    </source>
</evidence>
<dbReference type="SMR" id="Q55DI3"/>
<comment type="caution">
    <text evidence="1">The sequence shown here is derived from an EMBL/GenBank/DDBJ whole genome shotgun (WGS) entry which is preliminary data.</text>
</comment>
<sequence>MKRFSSLIRFGRILSSANPKENKFTNELQEIARNDSGLIAVCYTFIN</sequence>